<keyword evidence="5 8" id="KW-0486">Methionine biosynthesis</keyword>
<feature type="site" description="Important for substrate specificity" evidence="8">
    <location>
        <position position="192"/>
    </location>
</feature>
<comment type="caution">
    <text evidence="8">Lacks conserved residue(s) required for the propagation of feature annotation.</text>
</comment>
<sequence>MPIKVPNNLPAAQILMKEQIFIMPEERAIHQDIRELRIAILNLMPLKQQTEVQLLKLIANSPLQVEVTLLAISSYEAKNTSKEYLLTFYKTFDEVKDQKFDGVIITGAPVEMMEFEDVAYWPELCRIMEWTKTHVTSTLHICWGAQAGLYYHYGIPKKQLPEKMFGVFRHKRIHENFNLIRGFDDEFLAPHSRHTYTPLEEMEKHPELLILCTSQEAGLYLASSLDGKQIFVTGHSEYDSYTLKDEYFRDLDKGLPIAMPKNYFPDDDCHKTPIKTWRSHANLLFSNWLNYYVYQETPYEF</sequence>
<evidence type="ECO:0000313" key="11">
    <source>
        <dbReference type="Proteomes" id="UP000657006"/>
    </source>
</evidence>
<evidence type="ECO:0000256" key="8">
    <source>
        <dbReference type="HAMAP-Rule" id="MF_00295"/>
    </source>
</evidence>
<comment type="pathway">
    <text evidence="8">Amino-acid biosynthesis; L-methionine biosynthesis via de novo pathway; O-acetyl-L-homoserine from L-homoserine: step 1/1.</text>
</comment>
<comment type="catalytic activity">
    <reaction evidence="7 8">
        <text>L-homoserine + acetyl-CoA = O-acetyl-L-homoserine + CoA</text>
        <dbReference type="Rhea" id="RHEA:13701"/>
        <dbReference type="ChEBI" id="CHEBI:57287"/>
        <dbReference type="ChEBI" id="CHEBI:57288"/>
        <dbReference type="ChEBI" id="CHEBI:57476"/>
        <dbReference type="ChEBI" id="CHEBI:57716"/>
        <dbReference type="EC" id="2.3.1.31"/>
    </reaction>
</comment>
<gene>
    <name evidence="10" type="primary">metA</name>
    <name evidence="8" type="synonym">metAA</name>
    <name evidence="10" type="ORF">H8730_07815</name>
</gene>
<proteinExistence type="inferred from homology"/>
<dbReference type="PANTHER" id="PTHR20919">
    <property type="entry name" value="HOMOSERINE O-SUCCINYLTRANSFERASE"/>
    <property type="match status" value="1"/>
</dbReference>
<dbReference type="Gene3D" id="3.40.50.880">
    <property type="match status" value="1"/>
</dbReference>
<dbReference type="EC" id="2.3.1.31" evidence="8"/>
<feature type="binding site" evidence="8">
    <location>
        <position position="163"/>
    </location>
    <ligand>
        <name>substrate</name>
    </ligand>
</feature>
<organism evidence="10 11">
    <name type="scientific">Bianquea renquensis</name>
    <dbReference type="NCBI Taxonomy" id="2763661"/>
    <lineage>
        <taxon>Bacteria</taxon>
        <taxon>Bacillati</taxon>
        <taxon>Bacillota</taxon>
        <taxon>Clostridia</taxon>
        <taxon>Eubacteriales</taxon>
        <taxon>Bianqueaceae</taxon>
        <taxon>Bianquea</taxon>
    </lineage>
</organism>
<reference evidence="10" key="1">
    <citation type="submission" date="2020-08" db="EMBL/GenBank/DDBJ databases">
        <title>Genome public.</title>
        <authorList>
            <person name="Liu C."/>
            <person name="Sun Q."/>
        </authorList>
    </citation>
    <scope>NUCLEOTIDE SEQUENCE</scope>
    <source>
        <strain evidence="10">NSJ-32</strain>
    </source>
</reference>
<keyword evidence="11" id="KW-1185">Reference proteome</keyword>
<dbReference type="GO" id="GO:0008899">
    <property type="term" value="F:homoserine O-succinyltransferase activity"/>
    <property type="evidence" value="ECO:0007669"/>
    <property type="project" value="UniProtKB-UniRule"/>
</dbReference>
<feature type="active site" description="Proton acceptor" evidence="8">
    <location>
        <position position="235"/>
    </location>
</feature>
<dbReference type="GO" id="GO:0019281">
    <property type="term" value="P:L-methionine biosynthetic process from homoserine via O-succinyl-L-homoserine and cystathionine"/>
    <property type="evidence" value="ECO:0007669"/>
    <property type="project" value="InterPro"/>
</dbReference>
<dbReference type="CDD" id="cd03131">
    <property type="entry name" value="GATase1_HTS"/>
    <property type="match status" value="1"/>
</dbReference>
<comment type="caution">
    <text evidence="10">The sequence shown here is derived from an EMBL/GenBank/DDBJ whole genome shotgun (WGS) entry which is preliminary data.</text>
</comment>
<dbReference type="InterPro" id="IPR005697">
    <property type="entry name" value="HST_MetA"/>
</dbReference>
<evidence type="ECO:0000256" key="3">
    <source>
        <dbReference type="ARBA" id="ARBA00022605"/>
    </source>
</evidence>
<dbReference type="GO" id="GO:0004414">
    <property type="term" value="F:homoserine O-acetyltransferase activity"/>
    <property type="evidence" value="ECO:0007669"/>
    <property type="project" value="UniProtKB-EC"/>
</dbReference>
<comment type="function">
    <text evidence="8">Transfers an acetyl group from acetyl-CoA to L-homoserine, forming acetyl-L-homoserine.</text>
</comment>
<evidence type="ECO:0000256" key="6">
    <source>
        <dbReference type="ARBA" id="ARBA00023315"/>
    </source>
</evidence>
<dbReference type="Pfam" id="PF04204">
    <property type="entry name" value="HTS"/>
    <property type="match status" value="1"/>
</dbReference>
<dbReference type="FunFam" id="3.40.50.880:FF:000004">
    <property type="entry name" value="Homoserine O-succinyltransferase"/>
    <property type="match status" value="1"/>
</dbReference>
<keyword evidence="3 8" id="KW-0028">Amino-acid biosynthesis</keyword>
<dbReference type="PIRSF" id="PIRSF000450">
    <property type="entry name" value="H_ser_succinyltr"/>
    <property type="match status" value="1"/>
</dbReference>
<feature type="binding site" evidence="8">
    <location>
        <position position="192"/>
    </location>
    <ligand>
        <name>substrate</name>
    </ligand>
</feature>
<evidence type="ECO:0000313" key="10">
    <source>
        <dbReference type="EMBL" id="MBC8543448.1"/>
    </source>
</evidence>
<feature type="active site" description="Acyl-thioester intermediate" evidence="8 9">
    <location>
        <position position="142"/>
    </location>
</feature>
<accession>A0A926DT23</accession>
<comment type="similarity">
    <text evidence="8">Belongs to the MetA family.</text>
</comment>
<dbReference type="InterPro" id="IPR033752">
    <property type="entry name" value="MetA_family"/>
</dbReference>
<dbReference type="HAMAP" id="MF_00295">
    <property type="entry name" value="MetA_acyltransf"/>
    <property type="match status" value="1"/>
</dbReference>
<feature type="active site" evidence="8">
    <location>
        <position position="237"/>
    </location>
</feature>
<protein>
    <recommendedName>
        <fullName evidence="8">Homoserine O-acetyltransferase</fullName>
        <shortName evidence="8">HAT</shortName>
        <ecNumber evidence="8">2.3.1.31</ecNumber>
    </recommendedName>
    <alternativeName>
        <fullName evidence="8">Homoserine transacetylase</fullName>
        <shortName evidence="8">HTA</shortName>
    </alternativeName>
</protein>
<keyword evidence="6 8" id="KW-0012">Acyltransferase</keyword>
<evidence type="ECO:0000256" key="5">
    <source>
        <dbReference type="ARBA" id="ARBA00023167"/>
    </source>
</evidence>
<keyword evidence="2 8" id="KW-0963">Cytoplasm</keyword>
<comment type="subcellular location">
    <subcellularLocation>
        <location evidence="1 8">Cytoplasm</location>
    </subcellularLocation>
</comment>
<dbReference type="SUPFAM" id="SSF52317">
    <property type="entry name" value="Class I glutamine amidotransferase-like"/>
    <property type="match status" value="1"/>
</dbReference>
<evidence type="ECO:0000256" key="4">
    <source>
        <dbReference type="ARBA" id="ARBA00022679"/>
    </source>
</evidence>
<dbReference type="PANTHER" id="PTHR20919:SF0">
    <property type="entry name" value="HOMOSERINE O-SUCCINYLTRANSFERASE"/>
    <property type="match status" value="1"/>
</dbReference>
<feature type="binding site" evidence="8">
    <location>
        <position position="249"/>
    </location>
    <ligand>
        <name>substrate</name>
    </ligand>
</feature>
<dbReference type="GO" id="GO:0005737">
    <property type="term" value="C:cytoplasm"/>
    <property type="evidence" value="ECO:0007669"/>
    <property type="project" value="UniProtKB-SubCell"/>
</dbReference>
<dbReference type="InterPro" id="IPR029062">
    <property type="entry name" value="Class_I_gatase-like"/>
</dbReference>
<dbReference type="Proteomes" id="UP000657006">
    <property type="component" value="Unassembled WGS sequence"/>
</dbReference>
<dbReference type="NCBIfam" id="TIGR01001">
    <property type="entry name" value="metA"/>
    <property type="match status" value="1"/>
</dbReference>
<evidence type="ECO:0000256" key="2">
    <source>
        <dbReference type="ARBA" id="ARBA00022490"/>
    </source>
</evidence>
<dbReference type="EMBL" id="JACRSQ010000009">
    <property type="protein sequence ID" value="MBC8543448.1"/>
    <property type="molecule type" value="Genomic_DNA"/>
</dbReference>
<evidence type="ECO:0000256" key="1">
    <source>
        <dbReference type="ARBA" id="ARBA00004496"/>
    </source>
</evidence>
<name>A0A926DT23_9FIRM</name>
<keyword evidence="4 8" id="KW-0808">Transferase</keyword>
<feature type="site" description="Important for acyl-CoA specificity" evidence="8">
    <location>
        <position position="111"/>
    </location>
</feature>
<evidence type="ECO:0000256" key="7">
    <source>
        <dbReference type="ARBA" id="ARBA00049043"/>
    </source>
</evidence>
<dbReference type="RefSeq" id="WP_177714127.1">
    <property type="nucleotide sequence ID" value="NZ_JACRSQ010000009.1"/>
</dbReference>
<dbReference type="AlphaFoldDB" id="A0A926DT23"/>
<evidence type="ECO:0000256" key="9">
    <source>
        <dbReference type="PIRSR" id="PIRSR000450-1"/>
    </source>
</evidence>